<accession>A0ABW7ZXS5</accession>
<organism evidence="8 9">
    <name type="scientific">Nonomuraea indica</name>
    <dbReference type="NCBI Taxonomy" id="1581193"/>
    <lineage>
        <taxon>Bacteria</taxon>
        <taxon>Bacillati</taxon>
        <taxon>Actinomycetota</taxon>
        <taxon>Actinomycetes</taxon>
        <taxon>Streptosporangiales</taxon>
        <taxon>Streptosporangiaceae</taxon>
        <taxon>Nonomuraea</taxon>
    </lineage>
</organism>
<evidence type="ECO:0000256" key="2">
    <source>
        <dbReference type="ARBA" id="ARBA00022475"/>
    </source>
</evidence>
<dbReference type="Proteomes" id="UP001612928">
    <property type="component" value="Unassembled WGS sequence"/>
</dbReference>
<name>A0ABW7ZXS5_9ACTN</name>
<evidence type="ECO:0000259" key="7">
    <source>
        <dbReference type="Pfam" id="PF06271"/>
    </source>
</evidence>
<feature type="transmembrane region" description="Helical" evidence="6">
    <location>
        <begin position="20"/>
        <end position="40"/>
    </location>
</feature>
<feature type="transmembrane region" description="Helical" evidence="6">
    <location>
        <begin position="173"/>
        <end position="195"/>
    </location>
</feature>
<feature type="transmembrane region" description="Helical" evidence="6">
    <location>
        <begin position="122"/>
        <end position="143"/>
    </location>
</feature>
<dbReference type="Pfam" id="PF06271">
    <property type="entry name" value="RDD"/>
    <property type="match status" value="1"/>
</dbReference>
<proteinExistence type="predicted"/>
<evidence type="ECO:0000256" key="5">
    <source>
        <dbReference type="ARBA" id="ARBA00023136"/>
    </source>
</evidence>
<feature type="transmembrane region" description="Helical" evidence="6">
    <location>
        <begin position="65"/>
        <end position="86"/>
    </location>
</feature>
<dbReference type="InterPro" id="IPR051791">
    <property type="entry name" value="Pra-immunoreactive"/>
</dbReference>
<evidence type="ECO:0000256" key="6">
    <source>
        <dbReference type="SAM" id="Phobius"/>
    </source>
</evidence>
<dbReference type="PANTHER" id="PTHR36115">
    <property type="entry name" value="PROLINE-RICH ANTIGEN HOMOLOG-RELATED"/>
    <property type="match status" value="1"/>
</dbReference>
<keyword evidence="2" id="KW-1003">Cell membrane</keyword>
<comment type="subcellular location">
    <subcellularLocation>
        <location evidence="1">Cell membrane</location>
        <topology evidence="1">Multi-pass membrane protein</topology>
    </subcellularLocation>
</comment>
<dbReference type="EMBL" id="JBITMB010000001">
    <property type="protein sequence ID" value="MFI7439356.1"/>
    <property type="molecule type" value="Genomic_DNA"/>
</dbReference>
<keyword evidence="4 6" id="KW-1133">Transmembrane helix</keyword>
<dbReference type="PANTHER" id="PTHR36115:SF4">
    <property type="entry name" value="MEMBRANE PROTEIN"/>
    <property type="match status" value="1"/>
</dbReference>
<keyword evidence="5 6" id="KW-0472">Membrane</keyword>
<comment type="caution">
    <text evidence="8">The sequence shown here is derived from an EMBL/GenBank/DDBJ whole genome shotgun (WGS) entry which is preliminary data.</text>
</comment>
<dbReference type="InterPro" id="IPR010432">
    <property type="entry name" value="RDD"/>
</dbReference>
<evidence type="ECO:0000256" key="1">
    <source>
        <dbReference type="ARBA" id="ARBA00004651"/>
    </source>
</evidence>
<evidence type="ECO:0000313" key="8">
    <source>
        <dbReference type="EMBL" id="MFI7439356.1"/>
    </source>
</evidence>
<dbReference type="RefSeq" id="WP_397018918.1">
    <property type="nucleotide sequence ID" value="NZ_JBITMB010000001.1"/>
</dbReference>
<sequence>MSVTPQIATAPVLAARRHRFSAFLLDSLLFALLFAPVHLLSSGEERTDGPTFEAIVQPYAGNPDWWIEVASTALFAAYFCVQHALWGQTLGKRLCRLKVVSRATGLPPGLGRSAIRALVHPALFGLPYVGPPLFFVNALAIMVHPKRRCLHDMITGTMVIDLSGPARRAGGGLLFGLGLLVSLLAALALVDALLLT</sequence>
<reference evidence="8 9" key="1">
    <citation type="submission" date="2024-10" db="EMBL/GenBank/DDBJ databases">
        <title>The Natural Products Discovery Center: Release of the First 8490 Sequenced Strains for Exploring Actinobacteria Biosynthetic Diversity.</title>
        <authorList>
            <person name="Kalkreuter E."/>
            <person name="Kautsar S.A."/>
            <person name="Yang D."/>
            <person name="Bader C.D."/>
            <person name="Teijaro C.N."/>
            <person name="Fluegel L."/>
            <person name="Davis C.M."/>
            <person name="Simpson J.R."/>
            <person name="Lauterbach L."/>
            <person name="Steele A.D."/>
            <person name="Gui C."/>
            <person name="Meng S."/>
            <person name="Li G."/>
            <person name="Viehrig K."/>
            <person name="Ye F."/>
            <person name="Su P."/>
            <person name="Kiefer A.F."/>
            <person name="Nichols A."/>
            <person name="Cepeda A.J."/>
            <person name="Yan W."/>
            <person name="Fan B."/>
            <person name="Jiang Y."/>
            <person name="Adhikari A."/>
            <person name="Zheng C.-J."/>
            <person name="Schuster L."/>
            <person name="Cowan T.M."/>
            <person name="Smanski M.J."/>
            <person name="Chevrette M.G."/>
            <person name="De Carvalho L.P.S."/>
            <person name="Shen B."/>
        </authorList>
    </citation>
    <scope>NUCLEOTIDE SEQUENCE [LARGE SCALE GENOMIC DNA]</scope>
    <source>
        <strain evidence="8 9">NPDC049503</strain>
    </source>
</reference>
<keyword evidence="9" id="KW-1185">Reference proteome</keyword>
<feature type="domain" description="RDD" evidence="7">
    <location>
        <begin position="17"/>
        <end position="156"/>
    </location>
</feature>
<gene>
    <name evidence="8" type="ORF">ACIBP5_05240</name>
</gene>
<evidence type="ECO:0000256" key="4">
    <source>
        <dbReference type="ARBA" id="ARBA00022989"/>
    </source>
</evidence>
<evidence type="ECO:0000256" key="3">
    <source>
        <dbReference type="ARBA" id="ARBA00022692"/>
    </source>
</evidence>
<protein>
    <submittedName>
        <fullName evidence="8">RDD family protein</fullName>
    </submittedName>
</protein>
<evidence type="ECO:0000313" key="9">
    <source>
        <dbReference type="Proteomes" id="UP001612928"/>
    </source>
</evidence>
<keyword evidence="3 6" id="KW-0812">Transmembrane</keyword>